<dbReference type="GO" id="GO:0004633">
    <property type="term" value="F:phosphopantothenoylcysteine decarboxylase activity"/>
    <property type="evidence" value="ECO:0007669"/>
    <property type="project" value="TreeGrafter"/>
</dbReference>
<gene>
    <name evidence="2" type="ORF">CLV43_102713</name>
</gene>
<comment type="caution">
    <text evidence="2">The sequence shown here is derived from an EMBL/GenBank/DDBJ whole genome shotgun (WGS) entry which is preliminary data.</text>
</comment>
<keyword evidence="3" id="KW-1185">Reference proteome</keyword>
<dbReference type="AlphaFoldDB" id="A0A2T0THV1"/>
<proteinExistence type="predicted"/>
<accession>A0A2T0THV1</accession>
<sequence length="182" mass="19923">MRDDALSIIVSGSSAALGMPGYLTWLRQEVDLSLRVLLTRGAERFLRREVLDWYAEEVYTSDDPTLNPTEFAKRSLGVVVLPSTANMLAAAALGLAGTPAQTVLLACDGPALFFPSMNQTMWKKTSTQRHVTTLREDGHTVAEPQERAVFELWRRENAMGIGMPAPDEATELIVGWLEGGSS</sequence>
<dbReference type="InterPro" id="IPR036551">
    <property type="entry name" value="Flavin_trans-like"/>
</dbReference>
<dbReference type="Gene3D" id="3.40.50.1950">
    <property type="entry name" value="Flavin prenyltransferase-like"/>
    <property type="match status" value="1"/>
</dbReference>
<dbReference type="InterPro" id="IPR003382">
    <property type="entry name" value="Flavoprotein"/>
</dbReference>
<dbReference type="PANTHER" id="PTHR14359">
    <property type="entry name" value="HOMO-OLIGOMERIC FLAVIN CONTAINING CYS DECARBOXYLASE FAMILY"/>
    <property type="match status" value="1"/>
</dbReference>
<reference evidence="2 3" key="1">
    <citation type="submission" date="2018-03" db="EMBL/GenBank/DDBJ databases">
        <title>Genomic Encyclopedia of Archaeal and Bacterial Type Strains, Phase II (KMG-II): from individual species to whole genera.</title>
        <authorList>
            <person name="Goeker M."/>
        </authorList>
    </citation>
    <scope>NUCLEOTIDE SEQUENCE [LARGE SCALE GENOMIC DNA]</scope>
    <source>
        <strain evidence="2 3">DSM 44720</strain>
    </source>
</reference>
<evidence type="ECO:0000313" key="3">
    <source>
        <dbReference type="Proteomes" id="UP000239494"/>
    </source>
</evidence>
<protein>
    <submittedName>
        <fullName evidence="2">Flavoprotein</fullName>
    </submittedName>
</protein>
<organism evidence="2 3">
    <name type="scientific">Umezawaea tangerina</name>
    <dbReference type="NCBI Taxonomy" id="84725"/>
    <lineage>
        <taxon>Bacteria</taxon>
        <taxon>Bacillati</taxon>
        <taxon>Actinomycetota</taxon>
        <taxon>Actinomycetes</taxon>
        <taxon>Pseudonocardiales</taxon>
        <taxon>Pseudonocardiaceae</taxon>
        <taxon>Umezawaea</taxon>
    </lineage>
</organism>
<dbReference type="GO" id="GO:0015937">
    <property type="term" value="P:coenzyme A biosynthetic process"/>
    <property type="evidence" value="ECO:0007669"/>
    <property type="project" value="TreeGrafter"/>
</dbReference>
<dbReference type="SUPFAM" id="SSF52507">
    <property type="entry name" value="Homo-oligomeric flavin-containing Cys decarboxylases, HFCD"/>
    <property type="match status" value="1"/>
</dbReference>
<dbReference type="PANTHER" id="PTHR14359:SF6">
    <property type="entry name" value="PHOSPHOPANTOTHENOYLCYSTEINE DECARBOXYLASE"/>
    <property type="match status" value="1"/>
</dbReference>
<evidence type="ECO:0000313" key="2">
    <source>
        <dbReference type="EMBL" id="PRY45148.1"/>
    </source>
</evidence>
<dbReference type="GO" id="GO:0071513">
    <property type="term" value="C:phosphopantothenoylcysteine decarboxylase complex"/>
    <property type="evidence" value="ECO:0007669"/>
    <property type="project" value="TreeGrafter"/>
</dbReference>
<dbReference type="Pfam" id="PF02441">
    <property type="entry name" value="Flavoprotein"/>
    <property type="match status" value="1"/>
</dbReference>
<dbReference type="GO" id="GO:0010181">
    <property type="term" value="F:FMN binding"/>
    <property type="evidence" value="ECO:0007669"/>
    <property type="project" value="TreeGrafter"/>
</dbReference>
<dbReference type="Proteomes" id="UP000239494">
    <property type="component" value="Unassembled WGS sequence"/>
</dbReference>
<dbReference type="RefSeq" id="WP_211304290.1">
    <property type="nucleotide sequence ID" value="NZ_PVTF01000002.1"/>
</dbReference>
<dbReference type="EMBL" id="PVTF01000002">
    <property type="protein sequence ID" value="PRY45148.1"/>
    <property type="molecule type" value="Genomic_DNA"/>
</dbReference>
<evidence type="ECO:0000259" key="1">
    <source>
        <dbReference type="Pfam" id="PF02441"/>
    </source>
</evidence>
<feature type="domain" description="Flavoprotein" evidence="1">
    <location>
        <begin position="7"/>
        <end position="142"/>
    </location>
</feature>
<name>A0A2T0THV1_9PSEU</name>